<dbReference type="InterPro" id="IPR023393">
    <property type="entry name" value="START-like_dom_sf"/>
</dbReference>
<dbReference type="Gene3D" id="3.30.530.20">
    <property type="match status" value="1"/>
</dbReference>
<reference evidence="1 2" key="1">
    <citation type="submission" date="2020-08" db="EMBL/GenBank/DDBJ databases">
        <title>Genomic Encyclopedia of Type Strains, Phase IV (KMG-IV): sequencing the most valuable type-strain genomes for metagenomic binning, comparative biology and taxonomic classification.</title>
        <authorList>
            <person name="Goeker M."/>
        </authorList>
    </citation>
    <scope>NUCLEOTIDE SEQUENCE [LARGE SCALE GENOMIC DNA]</scope>
    <source>
        <strain evidence="1 2">DSM 28760</strain>
    </source>
</reference>
<dbReference type="Proteomes" id="UP000537592">
    <property type="component" value="Unassembled WGS sequence"/>
</dbReference>
<keyword evidence="2" id="KW-1185">Reference proteome</keyword>
<proteinExistence type="predicted"/>
<dbReference type="SUPFAM" id="SSF55961">
    <property type="entry name" value="Bet v1-like"/>
    <property type="match status" value="1"/>
</dbReference>
<dbReference type="AlphaFoldDB" id="A0A7W5Z5N4"/>
<protein>
    <submittedName>
        <fullName evidence="1">Uncharacterized protein</fullName>
    </submittedName>
</protein>
<comment type="caution">
    <text evidence="1">The sequence shown here is derived from an EMBL/GenBank/DDBJ whole genome shotgun (WGS) entry which is preliminary data.</text>
</comment>
<evidence type="ECO:0000313" key="1">
    <source>
        <dbReference type="EMBL" id="MBB3810653.1"/>
    </source>
</evidence>
<evidence type="ECO:0000313" key="2">
    <source>
        <dbReference type="Proteomes" id="UP000537592"/>
    </source>
</evidence>
<sequence length="168" mass="19226">MSQLLVDAGVNRNVVCAVSATVENSIERVFDFTVAEDVITKFLKGEPAVTGYEVHQGPWGQPGAFRTVHFGDKSAREQINFFQRPYVFDYQLTDFSWELNELADLAVNQFLFRPVGPRTLVKFYYQFRARSAETVEPLYDFATNTWLAWMNSYLDATKKALDKDPFSA</sequence>
<accession>A0A7W5Z5N4</accession>
<dbReference type="RefSeq" id="WP_183753801.1">
    <property type="nucleotide sequence ID" value="NZ_JACICC010000007.1"/>
</dbReference>
<dbReference type="EMBL" id="JACICC010000007">
    <property type="protein sequence ID" value="MBB3810653.1"/>
    <property type="molecule type" value="Genomic_DNA"/>
</dbReference>
<name>A0A7W5Z5N4_9HYPH</name>
<gene>
    <name evidence="1" type="ORF">FHS81_002755</name>
</gene>
<organism evidence="1 2">
    <name type="scientific">Pseudochelatococcus contaminans</name>
    <dbReference type="NCBI Taxonomy" id="1538103"/>
    <lineage>
        <taxon>Bacteria</taxon>
        <taxon>Pseudomonadati</taxon>
        <taxon>Pseudomonadota</taxon>
        <taxon>Alphaproteobacteria</taxon>
        <taxon>Hyphomicrobiales</taxon>
        <taxon>Chelatococcaceae</taxon>
        <taxon>Pseudochelatococcus</taxon>
    </lineage>
</organism>